<dbReference type="SUPFAM" id="SSF53597">
    <property type="entry name" value="Dihydrofolate reductase-like"/>
    <property type="match status" value="1"/>
</dbReference>
<dbReference type="Pfam" id="PF01872">
    <property type="entry name" value="RibD_C"/>
    <property type="match status" value="1"/>
</dbReference>
<dbReference type="RefSeq" id="WP_100282297.1">
    <property type="nucleotide sequence ID" value="NZ_CP024923.1"/>
</dbReference>
<organism evidence="2 3">
    <name type="scientific">Sphingomonas psychrotolerans</name>
    <dbReference type="NCBI Taxonomy" id="1327635"/>
    <lineage>
        <taxon>Bacteria</taxon>
        <taxon>Pseudomonadati</taxon>
        <taxon>Pseudomonadota</taxon>
        <taxon>Alphaproteobacteria</taxon>
        <taxon>Sphingomonadales</taxon>
        <taxon>Sphingomonadaceae</taxon>
        <taxon>Sphingomonas</taxon>
    </lineage>
</organism>
<dbReference type="InterPro" id="IPR002734">
    <property type="entry name" value="RibDG_C"/>
</dbReference>
<dbReference type="Gene3D" id="3.40.430.10">
    <property type="entry name" value="Dihydrofolate Reductase, subunit A"/>
    <property type="match status" value="1"/>
</dbReference>
<evidence type="ECO:0000259" key="1">
    <source>
        <dbReference type="Pfam" id="PF01872"/>
    </source>
</evidence>
<dbReference type="GO" id="GO:0008703">
    <property type="term" value="F:5-amino-6-(5-phosphoribosylamino)uracil reductase activity"/>
    <property type="evidence" value="ECO:0007669"/>
    <property type="project" value="InterPro"/>
</dbReference>
<dbReference type="PANTHER" id="PTHR38011">
    <property type="entry name" value="DIHYDROFOLATE REDUCTASE FAMILY PROTEIN (AFU_ORTHOLOGUE AFUA_8G06820)"/>
    <property type="match status" value="1"/>
</dbReference>
<dbReference type="KEGG" id="sphc:CVN68_11305"/>
<name>A0A2K8MF21_9SPHN</name>
<protein>
    <submittedName>
        <fullName evidence="2">Riboflavin biosynthesis protein RibD</fullName>
    </submittedName>
</protein>
<evidence type="ECO:0000313" key="2">
    <source>
        <dbReference type="EMBL" id="ATY32490.1"/>
    </source>
</evidence>
<gene>
    <name evidence="2" type="ORF">CVN68_11305</name>
</gene>
<feature type="domain" description="Bacterial bifunctional deaminase-reductase C-terminal" evidence="1">
    <location>
        <begin position="3"/>
        <end position="183"/>
    </location>
</feature>
<dbReference type="PANTHER" id="PTHR38011:SF2">
    <property type="entry name" value="BIFUNCTIONAL DEAMINASE-REDUCTASE DOMAIN PROTEIN"/>
    <property type="match status" value="1"/>
</dbReference>
<dbReference type="InterPro" id="IPR050765">
    <property type="entry name" value="Riboflavin_Biosynth_HTPR"/>
</dbReference>
<proteinExistence type="predicted"/>
<accession>A0A2K8MF21</accession>
<keyword evidence="3" id="KW-1185">Reference proteome</keyword>
<dbReference type="EMBL" id="CP024923">
    <property type="protein sequence ID" value="ATY32490.1"/>
    <property type="molecule type" value="Genomic_DNA"/>
</dbReference>
<dbReference type="OrthoDB" id="7342392at2"/>
<dbReference type="AlphaFoldDB" id="A0A2K8MF21"/>
<reference evidence="2 3" key="1">
    <citation type="submission" date="2017-11" db="EMBL/GenBank/DDBJ databases">
        <title>Complete genome sequence of Sphingomonas sp. Strain Cra20, a psychrotolerant potential plant growth promoting rhizobacteria.</title>
        <authorList>
            <person name="Luo Y."/>
        </authorList>
    </citation>
    <scope>NUCLEOTIDE SEQUENCE [LARGE SCALE GENOMIC DNA]</scope>
    <source>
        <strain evidence="2 3">Cra20</strain>
    </source>
</reference>
<evidence type="ECO:0000313" key="3">
    <source>
        <dbReference type="Proteomes" id="UP000229081"/>
    </source>
</evidence>
<dbReference type="GO" id="GO:0009231">
    <property type="term" value="P:riboflavin biosynthetic process"/>
    <property type="evidence" value="ECO:0007669"/>
    <property type="project" value="InterPro"/>
</dbReference>
<dbReference type="Proteomes" id="UP000229081">
    <property type="component" value="Chromosome"/>
</dbReference>
<dbReference type="InterPro" id="IPR024072">
    <property type="entry name" value="DHFR-like_dom_sf"/>
</dbReference>
<sequence>MRKIIGGVFQSLDGVMQAPGGPSEDWTGGFALGGWSATFWDEAMGNTMDALFGGPFDLLLGRKTWEIFAAHWPYVGPDDPIGPAFDKANKYVLTRGDAPLEWQNSHRVSSIEAVADIKVGEGPDILIQGSTTLYPGLFAAGLIDRLFVMTFPVVLGGGKRLFGDGTPSFALKLIEQQVSTTGVTIATYEPAGAVPIGSFQMAEPSAREQARQERMKREG</sequence>